<keyword evidence="2" id="KW-0285">Flavoprotein</keyword>
<comment type="similarity">
    <text evidence="1">Belongs to the flavin-dependent halogenase family.</text>
</comment>
<dbReference type="Proteomes" id="UP000284706">
    <property type="component" value="Unassembled WGS sequence"/>
</dbReference>
<gene>
    <name evidence="8" type="ORF">CVT26_011382</name>
</gene>
<reference evidence="8 9" key="1">
    <citation type="journal article" date="2018" name="Evol. Lett.">
        <title>Horizontal gene cluster transfer increased hallucinogenic mushroom diversity.</title>
        <authorList>
            <person name="Reynolds H.T."/>
            <person name="Vijayakumar V."/>
            <person name="Gluck-Thaler E."/>
            <person name="Korotkin H.B."/>
            <person name="Matheny P.B."/>
            <person name="Slot J.C."/>
        </authorList>
    </citation>
    <scope>NUCLEOTIDE SEQUENCE [LARGE SCALE GENOMIC DNA]</scope>
    <source>
        <strain evidence="8 9">SRW20</strain>
    </source>
</reference>
<keyword evidence="3" id="KW-0274">FAD</keyword>
<dbReference type="GO" id="GO:0071949">
    <property type="term" value="F:FAD binding"/>
    <property type="evidence" value="ECO:0007669"/>
    <property type="project" value="InterPro"/>
</dbReference>
<evidence type="ECO:0000256" key="6">
    <source>
        <dbReference type="ARBA" id="ARBA00049364"/>
    </source>
</evidence>
<evidence type="ECO:0000259" key="7">
    <source>
        <dbReference type="Pfam" id="PF01494"/>
    </source>
</evidence>
<dbReference type="Pfam" id="PF04820">
    <property type="entry name" value="Trp_halogenase"/>
    <property type="match status" value="1"/>
</dbReference>
<evidence type="ECO:0000256" key="3">
    <source>
        <dbReference type="ARBA" id="ARBA00022827"/>
    </source>
</evidence>
<keyword evidence="5" id="KW-0503">Monooxygenase</keyword>
<dbReference type="GO" id="GO:0140907">
    <property type="term" value="F:flavin-dependent halogenase activity"/>
    <property type="evidence" value="ECO:0007669"/>
    <property type="project" value="UniProtKB-ARBA"/>
</dbReference>
<dbReference type="PANTHER" id="PTHR43747">
    <property type="entry name" value="FAD-BINDING PROTEIN"/>
    <property type="match status" value="1"/>
</dbReference>
<dbReference type="InParanoid" id="A0A409YHG3"/>
<protein>
    <recommendedName>
        <fullName evidence="7">FAD-binding domain-containing protein</fullName>
    </recommendedName>
</protein>
<organism evidence="8 9">
    <name type="scientific">Gymnopilus dilepis</name>
    <dbReference type="NCBI Taxonomy" id="231916"/>
    <lineage>
        <taxon>Eukaryota</taxon>
        <taxon>Fungi</taxon>
        <taxon>Dikarya</taxon>
        <taxon>Basidiomycota</taxon>
        <taxon>Agaricomycotina</taxon>
        <taxon>Agaricomycetes</taxon>
        <taxon>Agaricomycetidae</taxon>
        <taxon>Agaricales</taxon>
        <taxon>Agaricineae</taxon>
        <taxon>Hymenogastraceae</taxon>
        <taxon>Gymnopilus</taxon>
    </lineage>
</organism>
<evidence type="ECO:0000256" key="5">
    <source>
        <dbReference type="ARBA" id="ARBA00023033"/>
    </source>
</evidence>
<name>A0A409YHG3_9AGAR</name>
<keyword evidence="4" id="KW-0560">Oxidoreductase</keyword>
<evidence type="ECO:0000256" key="2">
    <source>
        <dbReference type="ARBA" id="ARBA00022630"/>
    </source>
</evidence>
<dbReference type="InterPro" id="IPR002938">
    <property type="entry name" value="FAD-bd"/>
</dbReference>
<dbReference type="GO" id="GO:0004497">
    <property type="term" value="F:monooxygenase activity"/>
    <property type="evidence" value="ECO:0007669"/>
    <property type="project" value="UniProtKB-KW"/>
</dbReference>
<comment type="catalytic activity">
    <reaction evidence="6">
        <text>melleolide F + FADH2 + chloride + O2 = 6'-chloromelleolide F + FAD + 2 H2O + H(+)</text>
        <dbReference type="Rhea" id="RHEA:67160"/>
        <dbReference type="ChEBI" id="CHEBI:15377"/>
        <dbReference type="ChEBI" id="CHEBI:15378"/>
        <dbReference type="ChEBI" id="CHEBI:15379"/>
        <dbReference type="ChEBI" id="CHEBI:17996"/>
        <dbReference type="ChEBI" id="CHEBI:57692"/>
        <dbReference type="ChEBI" id="CHEBI:58307"/>
        <dbReference type="ChEBI" id="CHEBI:167712"/>
        <dbReference type="ChEBI" id="CHEBI:167713"/>
    </reaction>
    <physiologicalReaction direction="left-to-right" evidence="6">
        <dbReference type="Rhea" id="RHEA:67161"/>
    </physiologicalReaction>
</comment>
<dbReference type="EMBL" id="NHYE01000846">
    <property type="protein sequence ID" value="PPR02414.1"/>
    <property type="molecule type" value="Genomic_DNA"/>
</dbReference>
<dbReference type="InterPro" id="IPR050816">
    <property type="entry name" value="Flavin-dep_Halogenase_NPB"/>
</dbReference>
<dbReference type="Pfam" id="PF01494">
    <property type="entry name" value="FAD_binding_3"/>
    <property type="match status" value="1"/>
</dbReference>
<dbReference type="OrthoDB" id="3340390at2759"/>
<comment type="caution">
    <text evidence="8">The sequence shown here is derived from an EMBL/GenBank/DDBJ whole genome shotgun (WGS) entry which is preliminary data.</text>
</comment>
<dbReference type="PANTHER" id="PTHR43747:SF5">
    <property type="entry name" value="FAD-BINDING DOMAIN-CONTAINING PROTEIN"/>
    <property type="match status" value="1"/>
</dbReference>
<accession>A0A409YHG3</accession>
<dbReference type="SUPFAM" id="SSF51905">
    <property type="entry name" value="FAD/NAD(P)-binding domain"/>
    <property type="match status" value="1"/>
</dbReference>
<evidence type="ECO:0000256" key="1">
    <source>
        <dbReference type="ARBA" id="ARBA00005706"/>
    </source>
</evidence>
<evidence type="ECO:0000256" key="4">
    <source>
        <dbReference type="ARBA" id="ARBA00023002"/>
    </source>
</evidence>
<dbReference type="STRING" id="231916.A0A409YHG3"/>
<dbReference type="AlphaFoldDB" id="A0A409YHG3"/>
<sequence>MSSSIPPRHTQVLIVGGGPAGSYAAAALAREGVQVTLLEAYHIGESLIPSVRHYLRFIGAEEKMVKHGFIPKPGSAMKFNQFKREGYTDFVALGNNNSSWNVIRSEFDQMLLNHARSLGVSVYEQTKVEKISFSSADPNRPISVSWVHTPPPCPPSPPASPTDSKFSFFPPNFSPWSHEPSIVHGETKFDYLIDATGRAGIMSTQYLKNRRFNASLKNMAVWGYWQNAGKYGLGSARYGSPWFEALTDETGWAWFIPLHDGTTSVGVVMNEKAFKEKGHNPPPSPFSPTATPFPVNSSIASRYLGSLGLAPGIVDLISASGVLKVGSIKSANDFSYSAPSYAGPGYRIVGDAGAFIDPFFSSGVHLAMTSALSAAATVCASIRGHCSESVASDFHTRRIATSYTRFQVVVLSAYKQIRSQSDNILSDIDEDNYDRAFSFLRPVIQGASDMGARLSETELQKSLDFCVNLFNPTTPEQHERLARRSDIAKELLDVSRPVVDPSVLEASCPHNHRHDTTRSRSDSSLKCEEEVETKMILNKINARRVVHPEYAINNLELEPLAGYAVKLERGALGLKKAVVGP</sequence>
<proteinExistence type="inferred from homology"/>
<dbReference type="PRINTS" id="PR00420">
    <property type="entry name" value="RNGMNOXGNASE"/>
</dbReference>
<evidence type="ECO:0000313" key="8">
    <source>
        <dbReference type="EMBL" id="PPR02414.1"/>
    </source>
</evidence>
<dbReference type="GO" id="GO:0044550">
    <property type="term" value="P:secondary metabolite biosynthetic process"/>
    <property type="evidence" value="ECO:0007669"/>
    <property type="project" value="UniProtKB-ARBA"/>
</dbReference>
<evidence type="ECO:0000313" key="9">
    <source>
        <dbReference type="Proteomes" id="UP000284706"/>
    </source>
</evidence>
<dbReference type="InterPro" id="IPR036188">
    <property type="entry name" value="FAD/NAD-bd_sf"/>
</dbReference>
<feature type="domain" description="FAD-binding" evidence="7">
    <location>
        <begin position="10"/>
        <end position="130"/>
    </location>
</feature>
<keyword evidence="9" id="KW-1185">Reference proteome</keyword>
<dbReference type="Gene3D" id="3.50.50.60">
    <property type="entry name" value="FAD/NAD(P)-binding domain"/>
    <property type="match status" value="2"/>
</dbReference>
<dbReference type="InterPro" id="IPR006905">
    <property type="entry name" value="Flavin_halogenase"/>
</dbReference>